<dbReference type="PANTHER" id="PTHR33473">
    <property type="entry name" value="ATP-DEPENDENT CLP PROTEASE ADAPTER PROTEIN CLPS1, CHLOROPLASTIC"/>
    <property type="match status" value="1"/>
</dbReference>
<gene>
    <name evidence="6" type="ORF">LSALG_LOCUS28556</name>
</gene>
<accession>A0AA35ZCP2</accession>
<dbReference type="AlphaFoldDB" id="A0AA35ZCP2"/>
<sequence length="829" mass="92232">MGHNLETRSLMDEIRSFDRNGGFFDLGHPLLNRMADSFIKAAGIGAVQAVSREAYFTVTEDGNSTSFPATQRKHHLSELKGETNKKSVEALVKSTGKESLQWGLAAGMYSGVTYGLKEARGVHDWKNSAMAGAITGAALSLTFDDSSHEQIVHAAITASFPLPNDDDRCETNNDFGFDEPNSECSSEPLSNIWVDSDDASDTSVVNFMNVGNIRDDDIEDLKDNTHIDFWKEFENKIRCSTFQTGDLTKPDKAIDGIFGSGQQGLSVIVQLSSQGIAPAELLFTSTLLHLQRLLKFTNPSPVALLVKSGGLLIGAVVNMRPDLFKATVAGVPFVDVVTTMLGPTIPLTTAEWEEWGDPRKEEFYFYMKSYSPVDNVVKSDIQDVIDKDGEGFTMVTKKAGNAGTATVKGYGTDDIHPNVSGSKDKQGQSSPDSMEKISIESCPASDLLVNNSDSGQTEALESKCDTRVNSNLGNNDCLIPMNDILDTMVLKVRAHNESCRAVRFINEGLVILTGSPDCSILAIDIETGSPVSYGWMFIQLAVRGYGLSYPSSSAVRVRFLLNTPSMLNLNQESFFLLHRHLNISICYQNCYFALRNNCHKRITLPYTGDKYMLHKQSTKWITVMTMVPPRLEKGDGVLNKPVIEKTTPGRESEFDLRKSRKMAPPYRVMLHNDNYNKREYVVQVLMKLTRIGRDAVLYVESLIESIMGGLEGLINILDSEGASTRNQLKLQMAFDGQERYMKRSWEPSDKAGLHFVYKDVEGVSTQWDDIQRKLRNLPPKPDPFTPAEDEDSKPKTKSQIDNKTEELKDLEDDLDDSCFLEEYKYLQLP</sequence>
<dbReference type="InterPro" id="IPR002470">
    <property type="entry name" value="Peptidase_S9A"/>
</dbReference>
<feature type="region of interest" description="Disordered" evidence="3">
    <location>
        <begin position="406"/>
        <end position="435"/>
    </location>
</feature>
<evidence type="ECO:0000256" key="3">
    <source>
        <dbReference type="SAM" id="MobiDB-lite"/>
    </source>
</evidence>
<feature type="region of interest" description="Disordered" evidence="3">
    <location>
        <begin position="775"/>
        <end position="808"/>
    </location>
</feature>
<dbReference type="SUPFAM" id="SSF54736">
    <property type="entry name" value="ClpS-like"/>
    <property type="match status" value="1"/>
</dbReference>
<dbReference type="GO" id="GO:0030163">
    <property type="term" value="P:protein catabolic process"/>
    <property type="evidence" value="ECO:0007669"/>
    <property type="project" value="InterPro"/>
</dbReference>
<proteinExistence type="inferred from homology"/>
<dbReference type="GO" id="GO:0004252">
    <property type="term" value="F:serine-type endopeptidase activity"/>
    <property type="evidence" value="ECO:0007669"/>
    <property type="project" value="UniProtKB-UniRule"/>
</dbReference>
<name>A0AA35ZCP2_LACSI</name>
<dbReference type="Pfam" id="PF02466">
    <property type="entry name" value="Tim17"/>
    <property type="match status" value="1"/>
</dbReference>
<dbReference type="Pfam" id="PF00326">
    <property type="entry name" value="Peptidase_S9"/>
    <property type="match status" value="1"/>
</dbReference>
<feature type="compositionally biased region" description="Basic and acidic residues" evidence="3">
    <location>
        <begin position="411"/>
        <end position="426"/>
    </location>
</feature>
<organism evidence="6 7">
    <name type="scientific">Lactuca saligna</name>
    <name type="common">Willowleaf lettuce</name>
    <dbReference type="NCBI Taxonomy" id="75948"/>
    <lineage>
        <taxon>Eukaryota</taxon>
        <taxon>Viridiplantae</taxon>
        <taxon>Streptophyta</taxon>
        <taxon>Embryophyta</taxon>
        <taxon>Tracheophyta</taxon>
        <taxon>Spermatophyta</taxon>
        <taxon>Magnoliopsida</taxon>
        <taxon>eudicotyledons</taxon>
        <taxon>Gunneridae</taxon>
        <taxon>Pentapetalae</taxon>
        <taxon>asterids</taxon>
        <taxon>campanulids</taxon>
        <taxon>Asterales</taxon>
        <taxon>Asteraceae</taxon>
        <taxon>Cichorioideae</taxon>
        <taxon>Cichorieae</taxon>
        <taxon>Lactucinae</taxon>
        <taxon>Lactuca</taxon>
    </lineage>
</organism>
<comment type="similarity">
    <text evidence="1 2">Belongs to the peptidase S9A family.</text>
</comment>
<dbReference type="Gene3D" id="3.30.1390.10">
    <property type="match status" value="1"/>
</dbReference>
<feature type="domain" description="Peptidase S9 prolyl oligopeptidase catalytic" evidence="4">
    <location>
        <begin position="309"/>
        <end position="377"/>
    </location>
</feature>
<evidence type="ECO:0000259" key="5">
    <source>
        <dbReference type="Pfam" id="PF02617"/>
    </source>
</evidence>
<evidence type="ECO:0000256" key="2">
    <source>
        <dbReference type="RuleBase" id="RU368024"/>
    </source>
</evidence>
<dbReference type="InterPro" id="IPR022935">
    <property type="entry name" value="ClpS"/>
</dbReference>
<protein>
    <recommendedName>
        <fullName evidence="2">Prolyl endopeptidase</fullName>
        <ecNumber evidence="2">3.4.21.-</ecNumber>
    </recommendedName>
</protein>
<dbReference type="PRINTS" id="PR00862">
    <property type="entry name" value="PROLIGOPTASE"/>
</dbReference>
<dbReference type="EMBL" id="OX465082">
    <property type="protein sequence ID" value="CAI9289312.1"/>
    <property type="molecule type" value="Genomic_DNA"/>
</dbReference>
<dbReference type="PANTHER" id="PTHR33473:SF17">
    <property type="entry name" value="ATP-DEPENDENT CLP PROTEASE ADAPTER PROTEIN CLPS1, CHLOROPLASTIC"/>
    <property type="match status" value="1"/>
</dbReference>
<feature type="compositionally biased region" description="Basic and acidic residues" evidence="3">
    <location>
        <begin position="792"/>
        <end position="807"/>
    </location>
</feature>
<dbReference type="InterPro" id="IPR029058">
    <property type="entry name" value="AB_hydrolase_fold"/>
</dbReference>
<feature type="domain" description="Adaptor protein ClpS core" evidence="5">
    <location>
        <begin position="663"/>
        <end position="690"/>
    </location>
</feature>
<keyword evidence="2" id="KW-0645">Protease</keyword>
<dbReference type="InterPro" id="IPR003769">
    <property type="entry name" value="ClpS_core"/>
</dbReference>
<dbReference type="EC" id="3.4.21.-" evidence="2"/>
<dbReference type="GO" id="GO:0006508">
    <property type="term" value="P:proteolysis"/>
    <property type="evidence" value="ECO:0007669"/>
    <property type="project" value="UniProtKB-KW"/>
</dbReference>
<dbReference type="Proteomes" id="UP001177003">
    <property type="component" value="Chromosome 6"/>
</dbReference>
<dbReference type="Gene3D" id="3.40.50.1820">
    <property type="entry name" value="alpha/beta hydrolase"/>
    <property type="match status" value="1"/>
</dbReference>
<dbReference type="SUPFAM" id="SSF53474">
    <property type="entry name" value="alpha/beta-Hydrolases"/>
    <property type="match status" value="1"/>
</dbReference>
<reference evidence="6" key="1">
    <citation type="submission" date="2023-04" db="EMBL/GenBank/DDBJ databases">
        <authorList>
            <person name="Vijverberg K."/>
            <person name="Xiong W."/>
            <person name="Schranz E."/>
        </authorList>
    </citation>
    <scope>NUCLEOTIDE SEQUENCE</scope>
</reference>
<keyword evidence="7" id="KW-1185">Reference proteome</keyword>
<dbReference type="InterPro" id="IPR001375">
    <property type="entry name" value="Peptidase_S9_cat"/>
</dbReference>
<keyword evidence="2" id="KW-0378">Hydrolase</keyword>
<evidence type="ECO:0000313" key="7">
    <source>
        <dbReference type="Proteomes" id="UP001177003"/>
    </source>
</evidence>
<dbReference type="InterPro" id="IPR014719">
    <property type="entry name" value="Ribosomal_bL12_C/ClpS-like"/>
</dbReference>
<evidence type="ECO:0000313" key="6">
    <source>
        <dbReference type="EMBL" id="CAI9289312.1"/>
    </source>
</evidence>
<evidence type="ECO:0000256" key="1">
    <source>
        <dbReference type="ARBA" id="ARBA00005228"/>
    </source>
</evidence>
<dbReference type="Pfam" id="PF02617">
    <property type="entry name" value="ClpS"/>
    <property type="match status" value="1"/>
</dbReference>
<evidence type="ECO:0000259" key="4">
    <source>
        <dbReference type="Pfam" id="PF00326"/>
    </source>
</evidence>
<keyword evidence="2" id="KW-0720">Serine protease</keyword>